<dbReference type="GO" id="GO:0030288">
    <property type="term" value="C:outer membrane-bounded periplasmic space"/>
    <property type="evidence" value="ECO:0007669"/>
    <property type="project" value="TreeGrafter"/>
</dbReference>
<feature type="domain" description="Sporulation stage II protein D amidase enhancer LytB N-terminal" evidence="2">
    <location>
        <begin position="222"/>
        <end position="311"/>
    </location>
</feature>
<dbReference type="AlphaFoldDB" id="B7K715"/>
<keyword evidence="1" id="KW-0732">Signal</keyword>
<dbReference type="InterPro" id="IPR013693">
    <property type="entry name" value="SpoIID/LytB_N"/>
</dbReference>
<proteinExistence type="predicted"/>
<dbReference type="Pfam" id="PF08486">
    <property type="entry name" value="SpoIID"/>
    <property type="match status" value="1"/>
</dbReference>
<sequence>MTTKTRIGRKTAFWMGLTCSFLLIFTPSAKAKDVEIKVGIVQRFGEEVTDKVSIASNSGDSLTLRFVDQNGQPQTLQTNQLTLEIVKQPLSNPVLEERLVLSDHATFETAEDSAKQWEALGIEVEVTQPERWQVWAKRDVYQTPLLRRWLHQSLKAKGYKDPYLETALVSQKPQASFTINGVRYGLNKLDITTGTNQVRVTKPGQQPRLYGGSLRLQPNSYGTYTLVNQVPLETYLRGVVPHEIGPGAPQSATKAQTIIARTYALRNLRRFEADNYELCADTHCQVYYGLTGTIARVDQAIAETKGLVLTYQNELVDALYSSTTGGITAPFSDVWNGEERPYLRAVIDSPNQVWDLSQQSLADEAAFRKFISLKDGFNETGRNVFRWNKQSSLEQLNADLKKYLTRRKHPLADFNTIQAMGVTKRSPSGRVLTLTVQTDKGIIELHKNEARSAFGPPRSTLFYVEPVYNANKQLLGYAFVGGGFGHGVGLSQYGSYNLANLGWSAEKILEFYYPGTVIQPLNESIVFWRE</sequence>
<organism evidence="3 4">
    <name type="scientific">Gloeothece citriformis (strain PCC 7424)</name>
    <name type="common">Cyanothece sp. (strain PCC 7424)</name>
    <dbReference type="NCBI Taxonomy" id="65393"/>
    <lineage>
        <taxon>Bacteria</taxon>
        <taxon>Bacillati</taxon>
        <taxon>Cyanobacteriota</taxon>
        <taxon>Cyanophyceae</taxon>
        <taxon>Oscillatoriophycideae</taxon>
        <taxon>Chroococcales</taxon>
        <taxon>Aphanothecaceae</taxon>
        <taxon>Gloeothece</taxon>
        <taxon>Gloeothece citriformis</taxon>
    </lineage>
</organism>
<evidence type="ECO:0000313" key="3">
    <source>
        <dbReference type="EMBL" id="ACK72714.1"/>
    </source>
</evidence>
<dbReference type="KEGG" id="cyc:PCC7424_4348"/>
<dbReference type="GO" id="GO:0030435">
    <property type="term" value="P:sporulation resulting in formation of a cellular spore"/>
    <property type="evidence" value="ECO:0007669"/>
    <property type="project" value="InterPro"/>
</dbReference>
<dbReference type="InterPro" id="IPR013486">
    <property type="entry name" value="SpoIID/LytB"/>
</dbReference>
<dbReference type="STRING" id="65393.PCC7424_4348"/>
<protein>
    <submittedName>
        <fullName evidence="3">SpoIID/LytB domain protein</fullName>
    </submittedName>
</protein>
<reference evidence="4" key="1">
    <citation type="journal article" date="2011" name="MBio">
        <title>Novel metabolic attributes of the genus Cyanothece, comprising a group of unicellular nitrogen-fixing Cyanobacteria.</title>
        <authorList>
            <person name="Bandyopadhyay A."/>
            <person name="Elvitigala T."/>
            <person name="Welsh E."/>
            <person name="Stockel J."/>
            <person name="Liberton M."/>
            <person name="Min H."/>
            <person name="Sherman L.A."/>
            <person name="Pakrasi H.B."/>
        </authorList>
    </citation>
    <scope>NUCLEOTIDE SEQUENCE [LARGE SCALE GENOMIC DNA]</scope>
    <source>
        <strain evidence="4">PCC 7424</strain>
    </source>
</reference>
<dbReference type="eggNOG" id="COG2385">
    <property type="taxonomic scope" value="Bacteria"/>
</dbReference>
<dbReference type="HOGENOM" id="CLU_036694_0_0_3"/>
<accession>B7K715</accession>
<dbReference type="InterPro" id="IPR051922">
    <property type="entry name" value="Bact_Sporulation_Assoc"/>
</dbReference>
<feature type="chain" id="PRO_5002858766" evidence="1">
    <location>
        <begin position="32"/>
        <end position="530"/>
    </location>
</feature>
<dbReference type="PANTHER" id="PTHR30032:SF4">
    <property type="entry name" value="AMIDASE ENHANCER"/>
    <property type="match status" value="1"/>
</dbReference>
<evidence type="ECO:0000259" key="2">
    <source>
        <dbReference type="Pfam" id="PF08486"/>
    </source>
</evidence>
<dbReference type="EMBL" id="CP001291">
    <property type="protein sequence ID" value="ACK72714.1"/>
    <property type="molecule type" value="Genomic_DNA"/>
</dbReference>
<gene>
    <name evidence="3" type="ordered locus">PCC7424_4348</name>
</gene>
<feature type="signal peptide" evidence="1">
    <location>
        <begin position="1"/>
        <end position="31"/>
    </location>
</feature>
<dbReference type="NCBIfam" id="TIGR02669">
    <property type="entry name" value="SpoIID_LytB"/>
    <property type="match status" value="1"/>
</dbReference>
<dbReference type="Proteomes" id="UP000002384">
    <property type="component" value="Chromosome"/>
</dbReference>
<dbReference type="PANTHER" id="PTHR30032">
    <property type="entry name" value="N-ACETYLMURAMOYL-L-ALANINE AMIDASE-RELATED"/>
    <property type="match status" value="1"/>
</dbReference>
<evidence type="ECO:0000313" key="4">
    <source>
        <dbReference type="Proteomes" id="UP000002384"/>
    </source>
</evidence>
<keyword evidence="4" id="KW-1185">Reference proteome</keyword>
<dbReference type="RefSeq" id="WP_015956299.1">
    <property type="nucleotide sequence ID" value="NC_011729.1"/>
</dbReference>
<name>B7K715_GLOC7</name>
<evidence type="ECO:0000256" key="1">
    <source>
        <dbReference type="SAM" id="SignalP"/>
    </source>
</evidence>